<dbReference type="InParanoid" id="H2XY18"/>
<dbReference type="Proteomes" id="UP000008144">
    <property type="component" value="Chromosome 12"/>
</dbReference>
<dbReference type="EMBL" id="EAAA01000999">
    <property type="status" value="NOT_ANNOTATED_CDS"/>
    <property type="molecule type" value="Genomic_DNA"/>
</dbReference>
<dbReference type="HOGENOM" id="CLU_2830464_0_0_1"/>
<sequence length="66" mass="7591">MRLHAVWTTHHRVHGETPMVPGHWGSRGQVHDIVGYRVGVWGVLPSIKLVSLLRHKIHVFDIMSHQ</sequence>
<reference evidence="1" key="4">
    <citation type="submission" date="2025-09" db="UniProtKB">
        <authorList>
            <consortium name="Ensembl"/>
        </authorList>
    </citation>
    <scope>IDENTIFICATION</scope>
</reference>
<reference evidence="2" key="1">
    <citation type="journal article" date="2002" name="Science">
        <title>The draft genome of Ciona intestinalis: insights into chordate and vertebrate origins.</title>
        <authorList>
            <person name="Dehal P."/>
            <person name="Satou Y."/>
            <person name="Campbell R.K."/>
            <person name="Chapman J."/>
            <person name="Degnan B."/>
            <person name="De Tomaso A."/>
            <person name="Davidson B."/>
            <person name="Di Gregorio A."/>
            <person name="Gelpke M."/>
            <person name="Goodstein D.M."/>
            <person name="Harafuji N."/>
            <person name="Hastings K.E."/>
            <person name="Ho I."/>
            <person name="Hotta K."/>
            <person name="Huang W."/>
            <person name="Kawashima T."/>
            <person name="Lemaire P."/>
            <person name="Martinez D."/>
            <person name="Meinertzhagen I.A."/>
            <person name="Necula S."/>
            <person name="Nonaka M."/>
            <person name="Putnam N."/>
            <person name="Rash S."/>
            <person name="Saiga H."/>
            <person name="Satake M."/>
            <person name="Terry A."/>
            <person name="Yamada L."/>
            <person name="Wang H.G."/>
            <person name="Awazu S."/>
            <person name="Azumi K."/>
            <person name="Boore J."/>
            <person name="Branno M."/>
            <person name="Chin-Bow S."/>
            <person name="DeSantis R."/>
            <person name="Doyle S."/>
            <person name="Francino P."/>
            <person name="Keys D.N."/>
            <person name="Haga S."/>
            <person name="Hayashi H."/>
            <person name="Hino K."/>
            <person name="Imai K.S."/>
            <person name="Inaba K."/>
            <person name="Kano S."/>
            <person name="Kobayashi K."/>
            <person name="Kobayashi M."/>
            <person name="Lee B.I."/>
            <person name="Makabe K.W."/>
            <person name="Manohar C."/>
            <person name="Matassi G."/>
            <person name="Medina M."/>
            <person name="Mochizuki Y."/>
            <person name="Mount S."/>
            <person name="Morishita T."/>
            <person name="Miura S."/>
            <person name="Nakayama A."/>
            <person name="Nishizaka S."/>
            <person name="Nomoto H."/>
            <person name="Ohta F."/>
            <person name="Oishi K."/>
            <person name="Rigoutsos I."/>
            <person name="Sano M."/>
            <person name="Sasaki A."/>
            <person name="Sasakura Y."/>
            <person name="Shoguchi E."/>
            <person name="Shin-i T."/>
            <person name="Spagnuolo A."/>
            <person name="Stainier D."/>
            <person name="Suzuki M.M."/>
            <person name="Tassy O."/>
            <person name="Takatori N."/>
            <person name="Tokuoka M."/>
            <person name="Yagi K."/>
            <person name="Yoshizaki F."/>
            <person name="Wada S."/>
            <person name="Zhang C."/>
            <person name="Hyatt P.D."/>
            <person name="Larimer F."/>
            <person name="Detter C."/>
            <person name="Doggett N."/>
            <person name="Glavina T."/>
            <person name="Hawkins T."/>
            <person name="Richardson P."/>
            <person name="Lucas S."/>
            <person name="Kohara Y."/>
            <person name="Levine M."/>
            <person name="Satoh N."/>
            <person name="Rokhsar D.S."/>
        </authorList>
    </citation>
    <scope>NUCLEOTIDE SEQUENCE [LARGE SCALE GENOMIC DNA]</scope>
</reference>
<reference evidence="1" key="3">
    <citation type="submission" date="2025-08" db="UniProtKB">
        <authorList>
            <consortium name="Ensembl"/>
        </authorList>
    </citation>
    <scope>IDENTIFICATION</scope>
</reference>
<evidence type="ECO:0000313" key="2">
    <source>
        <dbReference type="Proteomes" id="UP000008144"/>
    </source>
</evidence>
<evidence type="ECO:0000313" key="1">
    <source>
        <dbReference type="Ensembl" id="ENSCINP00000034552.1"/>
    </source>
</evidence>
<dbReference type="AlphaFoldDB" id="H2XY18"/>
<reference evidence="1" key="2">
    <citation type="journal article" date="2008" name="Genome Biol.">
        <title>Improved genome assembly and evidence-based global gene model set for the chordate Ciona intestinalis: new insight into intron and operon populations.</title>
        <authorList>
            <person name="Satou Y."/>
            <person name="Mineta K."/>
            <person name="Ogasawara M."/>
            <person name="Sasakura Y."/>
            <person name="Shoguchi E."/>
            <person name="Ueno K."/>
            <person name="Yamada L."/>
            <person name="Matsumoto J."/>
            <person name="Wasserscheid J."/>
            <person name="Dewar K."/>
            <person name="Wiley G.B."/>
            <person name="Macmil S.L."/>
            <person name="Roe B.A."/>
            <person name="Zeller R.W."/>
            <person name="Hastings K.E."/>
            <person name="Lemaire P."/>
            <person name="Lindquist E."/>
            <person name="Endo T."/>
            <person name="Hotta K."/>
            <person name="Inaba K."/>
        </authorList>
    </citation>
    <scope>NUCLEOTIDE SEQUENCE [LARGE SCALE GENOMIC DNA]</scope>
    <source>
        <strain evidence="1">wild type</strain>
    </source>
</reference>
<protein>
    <submittedName>
        <fullName evidence="1">Uncharacterized protein</fullName>
    </submittedName>
</protein>
<accession>H2XY18</accession>
<proteinExistence type="predicted"/>
<name>H2XY18_CIOIN</name>
<organism evidence="1 2">
    <name type="scientific">Ciona intestinalis</name>
    <name type="common">Transparent sea squirt</name>
    <name type="synonym">Ascidia intestinalis</name>
    <dbReference type="NCBI Taxonomy" id="7719"/>
    <lineage>
        <taxon>Eukaryota</taxon>
        <taxon>Metazoa</taxon>
        <taxon>Chordata</taxon>
        <taxon>Tunicata</taxon>
        <taxon>Ascidiacea</taxon>
        <taxon>Phlebobranchia</taxon>
        <taxon>Cionidae</taxon>
        <taxon>Ciona</taxon>
    </lineage>
</organism>
<dbReference type="Ensembl" id="ENSCINT00000035223.1">
    <property type="protein sequence ID" value="ENSCINP00000034552.1"/>
    <property type="gene ID" value="ENSCING00000022450.1"/>
</dbReference>
<keyword evidence="2" id="KW-1185">Reference proteome</keyword>